<keyword evidence="1 4" id="KW-0479">Metal-binding</keyword>
<dbReference type="InterPro" id="IPR020843">
    <property type="entry name" value="ER"/>
</dbReference>
<evidence type="ECO:0000313" key="8">
    <source>
        <dbReference type="Proteomes" id="UP000033608"/>
    </source>
</evidence>
<dbReference type="EMBL" id="LAJF01000137">
    <property type="protein sequence ID" value="KKB77386.1"/>
    <property type="molecule type" value="Genomic_DNA"/>
</dbReference>
<dbReference type="OrthoDB" id="9777681at2"/>
<evidence type="ECO:0000259" key="5">
    <source>
        <dbReference type="SMART" id="SM00829"/>
    </source>
</evidence>
<name>A0A0F5L4P5_9HYPH</name>
<evidence type="ECO:0000256" key="1">
    <source>
        <dbReference type="ARBA" id="ARBA00022723"/>
    </source>
</evidence>
<dbReference type="EMBL" id="FQVC01000002">
    <property type="protein sequence ID" value="SHE68850.1"/>
    <property type="molecule type" value="Genomic_DNA"/>
</dbReference>
<comment type="similarity">
    <text evidence="4">Belongs to the zinc-containing alcohol dehydrogenase family.</text>
</comment>
<sequence length="336" mass="35043">MRAVRLEAIGSMAMRMVARPEAGPDDLLVRVEAVGICGSDRHMFKGEYPTALPVTLGHEFCGIVEAIGSGVTRFAPGERITGDPNIACGWCQQCRAGRPNLCDSLTAIGVFRDGGFADYVVVPQGQAHLLPADLNPLHGAFCEPLACCLHGLDVARIRPGDSVAVLGGGVIGLLMVQLARLAGASRIVMITRQQARRELALTLGATEAVDPVAEDAVAALRGLIKGGVDVVLECAGVPQTFVQGISMARRGGTFVLFGVTPAGVEVPVVPYELLVNELRIESAWLNPLTHARAAAMVAAGTLELDRLISRTIGLEEVAGIVGAAPAPGEVKIIAVP</sequence>
<dbReference type="SMART" id="SM00829">
    <property type="entry name" value="PKS_ER"/>
    <property type="match status" value="1"/>
</dbReference>
<reference evidence="6 8" key="1">
    <citation type="submission" date="2015-03" db="EMBL/GenBank/DDBJ databases">
        <authorList>
            <person name="Hassan Y.I."/>
            <person name="Lepp D."/>
            <person name="Zhou T."/>
        </authorList>
    </citation>
    <scope>NUCLEOTIDE SEQUENCE [LARGE SCALE GENOMIC DNA]</scope>
    <source>
        <strain evidence="6 8">DSM 17137</strain>
    </source>
</reference>
<dbReference type="PANTHER" id="PTHR43401:SF2">
    <property type="entry name" value="L-THREONINE 3-DEHYDROGENASE"/>
    <property type="match status" value="1"/>
</dbReference>
<dbReference type="AlphaFoldDB" id="A0A0F5L4P5"/>
<comment type="cofactor">
    <cofactor evidence="4">
        <name>Zn(2+)</name>
        <dbReference type="ChEBI" id="CHEBI:29105"/>
    </cofactor>
</comment>
<dbReference type="Gene3D" id="3.40.50.720">
    <property type="entry name" value="NAD(P)-binding Rossmann-like Domain"/>
    <property type="match status" value="1"/>
</dbReference>
<evidence type="ECO:0000256" key="3">
    <source>
        <dbReference type="ARBA" id="ARBA00023002"/>
    </source>
</evidence>
<gene>
    <name evidence="7" type="ORF">SAMN02745223_00903</name>
    <name evidence="6" type="ORF">VW29_18720</name>
</gene>
<reference evidence="7 9" key="2">
    <citation type="submission" date="2016-11" db="EMBL/GenBank/DDBJ databases">
        <authorList>
            <person name="Jaros S."/>
            <person name="Januszkiewicz K."/>
            <person name="Wedrychowicz H."/>
        </authorList>
    </citation>
    <scope>NUCLEOTIDE SEQUENCE [LARGE SCALE GENOMIC DNA]</scope>
    <source>
        <strain evidence="7 9">DSM 17137</strain>
    </source>
</reference>
<dbReference type="Proteomes" id="UP000184533">
    <property type="component" value="Unassembled WGS sequence"/>
</dbReference>
<evidence type="ECO:0000256" key="2">
    <source>
        <dbReference type="ARBA" id="ARBA00022833"/>
    </source>
</evidence>
<dbReference type="Gene3D" id="3.90.180.10">
    <property type="entry name" value="Medium-chain alcohol dehydrogenases, catalytic domain"/>
    <property type="match status" value="1"/>
</dbReference>
<keyword evidence="3" id="KW-0560">Oxidoreductase</keyword>
<dbReference type="Proteomes" id="UP000033608">
    <property type="component" value="Unassembled WGS sequence"/>
</dbReference>
<dbReference type="InterPro" id="IPR013149">
    <property type="entry name" value="ADH-like_C"/>
</dbReference>
<dbReference type="GO" id="GO:0008270">
    <property type="term" value="F:zinc ion binding"/>
    <property type="evidence" value="ECO:0007669"/>
    <property type="project" value="InterPro"/>
</dbReference>
<dbReference type="InterPro" id="IPR002328">
    <property type="entry name" value="ADH_Zn_CS"/>
</dbReference>
<evidence type="ECO:0000313" key="6">
    <source>
        <dbReference type="EMBL" id="KKB77386.1"/>
    </source>
</evidence>
<dbReference type="InterPro" id="IPR013154">
    <property type="entry name" value="ADH-like_N"/>
</dbReference>
<dbReference type="PATRIC" id="fig|1121477.3.peg.508"/>
<evidence type="ECO:0000256" key="4">
    <source>
        <dbReference type="RuleBase" id="RU361277"/>
    </source>
</evidence>
<feature type="domain" description="Enoyl reductase (ER)" evidence="5">
    <location>
        <begin position="7"/>
        <end position="321"/>
    </location>
</feature>
<dbReference type="Pfam" id="PF00107">
    <property type="entry name" value="ADH_zinc_N"/>
    <property type="match status" value="1"/>
</dbReference>
<dbReference type="PROSITE" id="PS00059">
    <property type="entry name" value="ADH_ZINC"/>
    <property type="match status" value="1"/>
</dbReference>
<keyword evidence="8" id="KW-1185">Reference proteome</keyword>
<dbReference type="STRING" id="1121477.SAMN02745223_00903"/>
<dbReference type="SUPFAM" id="SSF50129">
    <property type="entry name" value="GroES-like"/>
    <property type="match status" value="1"/>
</dbReference>
<dbReference type="Pfam" id="PF08240">
    <property type="entry name" value="ADH_N"/>
    <property type="match status" value="1"/>
</dbReference>
<dbReference type="RefSeq" id="WP_046136787.1">
    <property type="nucleotide sequence ID" value="NZ_FQVC01000002.1"/>
</dbReference>
<evidence type="ECO:0000313" key="7">
    <source>
        <dbReference type="EMBL" id="SHE68850.1"/>
    </source>
</evidence>
<dbReference type="GO" id="GO:0016616">
    <property type="term" value="F:oxidoreductase activity, acting on the CH-OH group of donors, NAD or NADP as acceptor"/>
    <property type="evidence" value="ECO:0007669"/>
    <property type="project" value="UniProtKB-ARBA"/>
</dbReference>
<proteinExistence type="inferred from homology"/>
<dbReference type="SUPFAM" id="SSF51735">
    <property type="entry name" value="NAD(P)-binding Rossmann-fold domains"/>
    <property type="match status" value="1"/>
</dbReference>
<protein>
    <submittedName>
        <fullName evidence="6 7">Iditol 2-dehydrogenase</fullName>
    </submittedName>
</protein>
<evidence type="ECO:0000313" key="9">
    <source>
        <dbReference type="Proteomes" id="UP000184533"/>
    </source>
</evidence>
<accession>A0A0F5L4P5</accession>
<dbReference type="InterPro" id="IPR011032">
    <property type="entry name" value="GroES-like_sf"/>
</dbReference>
<dbReference type="PANTHER" id="PTHR43401">
    <property type="entry name" value="L-THREONINE 3-DEHYDROGENASE"/>
    <property type="match status" value="1"/>
</dbReference>
<dbReference type="InterPro" id="IPR036291">
    <property type="entry name" value="NAD(P)-bd_dom_sf"/>
</dbReference>
<organism evidence="6 8">
    <name type="scientific">Devosia limi DSM 17137</name>
    <dbReference type="NCBI Taxonomy" id="1121477"/>
    <lineage>
        <taxon>Bacteria</taxon>
        <taxon>Pseudomonadati</taxon>
        <taxon>Pseudomonadota</taxon>
        <taxon>Alphaproteobacteria</taxon>
        <taxon>Hyphomicrobiales</taxon>
        <taxon>Devosiaceae</taxon>
        <taxon>Devosia</taxon>
    </lineage>
</organism>
<dbReference type="InterPro" id="IPR050129">
    <property type="entry name" value="Zn_alcohol_dh"/>
</dbReference>
<keyword evidence="2 4" id="KW-0862">Zinc</keyword>
<dbReference type="CDD" id="cd08234">
    <property type="entry name" value="threonine_DH_like"/>
    <property type="match status" value="1"/>
</dbReference>